<dbReference type="RefSeq" id="WP_381241415.1">
    <property type="nucleotide sequence ID" value="NZ_JBHSKH010000090.1"/>
</dbReference>
<sequence>MRAGKTNHCLPRPRGGGSEDFVPPPTRVQPCRRSARPGLWCPALHPGIAAARCRATDAPSCSAFPGRGGAGPVGSWRRRLRSHCRCHFRARPLVRPCFPWAPRLFRAVALRHNPLLSSTPGRTLKKWWGWGVSGGGEYRVQGSGGAITSYATEVGLPVAGTWKNPGFGSARADIVCTAPQDGVPLLFIEVDNCTEDAALIAAKFDKYMRFFQRKVKDTDAPVNSRNHCAEVLRP</sequence>
<evidence type="ECO:0000313" key="2">
    <source>
        <dbReference type="EMBL" id="MFD1312331.1"/>
    </source>
</evidence>
<accession>A0ABW3XTI6</accession>
<comment type="caution">
    <text evidence="2">The sequence shown here is derived from an EMBL/GenBank/DDBJ whole genome shotgun (WGS) entry which is preliminary data.</text>
</comment>
<gene>
    <name evidence="2" type="ORF">ACFQ5X_41900</name>
</gene>
<evidence type="ECO:0000256" key="1">
    <source>
        <dbReference type="SAM" id="MobiDB-lite"/>
    </source>
</evidence>
<organism evidence="2 3">
    <name type="scientific">Streptomyces kaempferi</name>
    <dbReference type="NCBI Taxonomy" id="333725"/>
    <lineage>
        <taxon>Bacteria</taxon>
        <taxon>Bacillati</taxon>
        <taxon>Actinomycetota</taxon>
        <taxon>Actinomycetes</taxon>
        <taxon>Kitasatosporales</taxon>
        <taxon>Streptomycetaceae</taxon>
        <taxon>Streptomyces</taxon>
    </lineage>
</organism>
<feature type="region of interest" description="Disordered" evidence="1">
    <location>
        <begin position="1"/>
        <end position="28"/>
    </location>
</feature>
<protein>
    <submittedName>
        <fullName evidence="2">Replication-relaxation family protein</fullName>
    </submittedName>
</protein>
<proteinExistence type="predicted"/>
<dbReference type="Pfam" id="PF13814">
    <property type="entry name" value="Replic_Relax"/>
    <property type="match status" value="1"/>
</dbReference>
<dbReference type="InterPro" id="IPR025855">
    <property type="entry name" value="Replic_Relax"/>
</dbReference>
<name>A0ABW3XTI6_9ACTN</name>
<dbReference type="EMBL" id="JBHTMM010000114">
    <property type="protein sequence ID" value="MFD1312331.1"/>
    <property type="molecule type" value="Genomic_DNA"/>
</dbReference>
<evidence type="ECO:0000313" key="3">
    <source>
        <dbReference type="Proteomes" id="UP001597058"/>
    </source>
</evidence>
<keyword evidence="3" id="KW-1185">Reference proteome</keyword>
<dbReference type="Proteomes" id="UP001597058">
    <property type="component" value="Unassembled WGS sequence"/>
</dbReference>
<reference evidence="3" key="1">
    <citation type="journal article" date="2019" name="Int. J. Syst. Evol. Microbiol.">
        <title>The Global Catalogue of Microorganisms (GCM) 10K type strain sequencing project: providing services to taxonomists for standard genome sequencing and annotation.</title>
        <authorList>
            <consortium name="The Broad Institute Genomics Platform"/>
            <consortium name="The Broad Institute Genome Sequencing Center for Infectious Disease"/>
            <person name="Wu L."/>
            <person name="Ma J."/>
        </authorList>
    </citation>
    <scope>NUCLEOTIDE SEQUENCE [LARGE SCALE GENOMIC DNA]</scope>
    <source>
        <strain evidence="3">CGMCC 4.7020</strain>
    </source>
</reference>